<name>A0ABT1G2P1_9CORY</name>
<gene>
    <name evidence="9" type="ORF">M5J20_08675</name>
</gene>
<accession>A0ABT1G2P1</accession>
<reference evidence="9" key="1">
    <citation type="submission" date="2022-05" db="EMBL/GenBank/DDBJ databases">
        <title>Corynebacterium sp. TA-R-1 sp. nov., isolated from human feces.</title>
        <authorList>
            <person name="Shamsuzzaman M."/>
            <person name="Dahal R.H."/>
        </authorList>
    </citation>
    <scope>NUCLEOTIDE SEQUENCE</scope>
    <source>
        <strain evidence="9">TA-R-1</strain>
    </source>
</reference>
<organism evidence="9 10">
    <name type="scientific">Corynebacterium stercoris</name>
    <dbReference type="NCBI Taxonomy" id="2943490"/>
    <lineage>
        <taxon>Bacteria</taxon>
        <taxon>Bacillati</taxon>
        <taxon>Actinomycetota</taxon>
        <taxon>Actinomycetes</taxon>
        <taxon>Mycobacteriales</taxon>
        <taxon>Corynebacteriaceae</taxon>
        <taxon>Corynebacterium</taxon>
    </lineage>
</organism>
<dbReference type="RefSeq" id="WP_253578576.1">
    <property type="nucleotide sequence ID" value="NZ_JAMFTQ010000011.1"/>
</dbReference>
<dbReference type="Proteomes" id="UP001204000">
    <property type="component" value="Unassembled WGS sequence"/>
</dbReference>
<keyword evidence="6" id="KW-0547">Nucleotide-binding</keyword>
<keyword evidence="4 9" id="KW-0436">Ligase</keyword>
<comment type="similarity">
    <text evidence="2">Belongs to the pantothenate synthetase family.</text>
</comment>
<dbReference type="GO" id="GO:0016874">
    <property type="term" value="F:ligase activity"/>
    <property type="evidence" value="ECO:0007669"/>
    <property type="project" value="UniProtKB-KW"/>
</dbReference>
<comment type="pathway">
    <text evidence="1">Cofactor biosynthesis; (R)-pantothenate biosynthesis; (R)-pantothenate from (R)-pantoate and beta-alanine: step 1/1.</text>
</comment>
<dbReference type="EMBL" id="JAMFTQ010000011">
    <property type="protein sequence ID" value="MCP1388256.1"/>
    <property type="molecule type" value="Genomic_DNA"/>
</dbReference>
<protein>
    <recommendedName>
        <fullName evidence="3">pantoate--beta-alanine ligase (AMP-forming)</fullName>
        <ecNumber evidence="3">6.3.2.1</ecNumber>
    </recommendedName>
</protein>
<dbReference type="Gene3D" id="3.40.50.620">
    <property type="entry name" value="HUPs"/>
    <property type="match status" value="2"/>
</dbReference>
<evidence type="ECO:0000256" key="6">
    <source>
        <dbReference type="ARBA" id="ARBA00022741"/>
    </source>
</evidence>
<evidence type="ECO:0000256" key="2">
    <source>
        <dbReference type="ARBA" id="ARBA00009256"/>
    </source>
</evidence>
<dbReference type="PANTHER" id="PTHR21299">
    <property type="entry name" value="CYTIDYLATE KINASE/PANTOATE-BETA-ALANINE LIGASE"/>
    <property type="match status" value="1"/>
</dbReference>
<evidence type="ECO:0000256" key="8">
    <source>
        <dbReference type="ARBA" id="ARBA00048258"/>
    </source>
</evidence>
<evidence type="ECO:0000313" key="10">
    <source>
        <dbReference type="Proteomes" id="UP001204000"/>
    </source>
</evidence>
<dbReference type="PANTHER" id="PTHR21299:SF1">
    <property type="entry name" value="PANTOATE--BETA-ALANINE LIGASE"/>
    <property type="match status" value="1"/>
</dbReference>
<evidence type="ECO:0000313" key="9">
    <source>
        <dbReference type="EMBL" id="MCP1388256.1"/>
    </source>
</evidence>
<dbReference type="InterPro" id="IPR014729">
    <property type="entry name" value="Rossmann-like_a/b/a_fold"/>
</dbReference>
<keyword evidence="10" id="KW-1185">Reference proteome</keyword>
<dbReference type="Gene3D" id="3.30.1300.10">
    <property type="entry name" value="Pantoate-beta-alanine ligase, C-terminal domain"/>
    <property type="match status" value="1"/>
</dbReference>
<sequence length="280" mass="29578">MTFTPGQATVVTDEALLATYGRAFRKIGKTIALVPLSSAIHAGHIELIRAARSLLGAYTVVTFTGELDDTTRDIFTREKVDLVFNGPLETTVSVNTGLDHLENSEVIARDVARILAAANLTHATDLVMGEKDFELLVATQRAVSALRMEVKLHSVPTVRTPDGVALSLRNSRIDDASQDTALALSAALTAGAHAAEHGEEVVLETVRGILNAAGVEPTYLAIRDLAFGPAPQTGDARLLAAITLPAKQDSSTTEAQASVHLADNVGLPLGIGFKHIADDF</sequence>
<evidence type="ECO:0000256" key="4">
    <source>
        <dbReference type="ARBA" id="ARBA00022598"/>
    </source>
</evidence>
<proteinExistence type="inferred from homology"/>
<evidence type="ECO:0000256" key="7">
    <source>
        <dbReference type="ARBA" id="ARBA00022840"/>
    </source>
</evidence>
<comment type="caution">
    <text evidence="9">The sequence shown here is derived from an EMBL/GenBank/DDBJ whole genome shotgun (WGS) entry which is preliminary data.</text>
</comment>
<dbReference type="SUPFAM" id="SSF52374">
    <property type="entry name" value="Nucleotidylyl transferase"/>
    <property type="match status" value="1"/>
</dbReference>
<keyword evidence="7" id="KW-0067">ATP-binding</keyword>
<dbReference type="InterPro" id="IPR003721">
    <property type="entry name" value="Pantoate_ligase"/>
</dbReference>
<comment type="catalytic activity">
    <reaction evidence="8">
        <text>(R)-pantoate + beta-alanine + ATP = (R)-pantothenate + AMP + diphosphate + H(+)</text>
        <dbReference type="Rhea" id="RHEA:10912"/>
        <dbReference type="ChEBI" id="CHEBI:15378"/>
        <dbReference type="ChEBI" id="CHEBI:15980"/>
        <dbReference type="ChEBI" id="CHEBI:29032"/>
        <dbReference type="ChEBI" id="CHEBI:30616"/>
        <dbReference type="ChEBI" id="CHEBI:33019"/>
        <dbReference type="ChEBI" id="CHEBI:57966"/>
        <dbReference type="ChEBI" id="CHEBI:456215"/>
        <dbReference type="EC" id="6.3.2.1"/>
    </reaction>
</comment>
<evidence type="ECO:0000256" key="1">
    <source>
        <dbReference type="ARBA" id="ARBA00004990"/>
    </source>
</evidence>
<evidence type="ECO:0000256" key="5">
    <source>
        <dbReference type="ARBA" id="ARBA00022655"/>
    </source>
</evidence>
<keyword evidence="5" id="KW-0566">Pantothenate biosynthesis</keyword>
<dbReference type="Pfam" id="PF02569">
    <property type="entry name" value="Pantoate_ligase"/>
    <property type="match status" value="2"/>
</dbReference>
<dbReference type="InterPro" id="IPR042176">
    <property type="entry name" value="Pantoate_ligase_C"/>
</dbReference>
<evidence type="ECO:0000256" key="3">
    <source>
        <dbReference type="ARBA" id="ARBA00012219"/>
    </source>
</evidence>
<dbReference type="EC" id="6.3.2.1" evidence="3"/>